<feature type="non-terminal residue" evidence="1">
    <location>
        <position position="129"/>
    </location>
</feature>
<evidence type="ECO:0000313" key="2">
    <source>
        <dbReference type="Proteomes" id="UP000749559"/>
    </source>
</evidence>
<dbReference type="AlphaFoldDB" id="A0A8S4PVB9"/>
<dbReference type="OrthoDB" id="7387685at2759"/>
<protein>
    <submittedName>
        <fullName evidence="1">Uncharacterized protein</fullName>
    </submittedName>
</protein>
<evidence type="ECO:0000313" key="1">
    <source>
        <dbReference type="EMBL" id="CAH1798026.1"/>
    </source>
</evidence>
<sequence>MNVETLCYHFKASEYSPRSTIVESAPLLNSSQEQADKCMQLHAAHASKDGHSSIILLSNDTDVEVLCLYHQDSISAKLDVSTLASQLGHPLCKSLLGLHALSCCDSTSAFSMKGKQSIFQLAKVDNAMQ</sequence>
<accession>A0A8S4PVB9</accession>
<dbReference type="Proteomes" id="UP000749559">
    <property type="component" value="Unassembled WGS sequence"/>
</dbReference>
<organism evidence="1 2">
    <name type="scientific">Owenia fusiformis</name>
    <name type="common">Polychaete worm</name>
    <dbReference type="NCBI Taxonomy" id="6347"/>
    <lineage>
        <taxon>Eukaryota</taxon>
        <taxon>Metazoa</taxon>
        <taxon>Spiralia</taxon>
        <taxon>Lophotrochozoa</taxon>
        <taxon>Annelida</taxon>
        <taxon>Polychaeta</taxon>
        <taxon>Sedentaria</taxon>
        <taxon>Canalipalpata</taxon>
        <taxon>Sabellida</taxon>
        <taxon>Oweniida</taxon>
        <taxon>Oweniidae</taxon>
        <taxon>Owenia</taxon>
    </lineage>
</organism>
<proteinExistence type="predicted"/>
<comment type="caution">
    <text evidence="1">The sequence shown here is derived from an EMBL/GenBank/DDBJ whole genome shotgun (WGS) entry which is preliminary data.</text>
</comment>
<reference evidence="1" key="1">
    <citation type="submission" date="2022-03" db="EMBL/GenBank/DDBJ databases">
        <authorList>
            <person name="Martin C."/>
        </authorList>
    </citation>
    <scope>NUCLEOTIDE SEQUENCE</scope>
</reference>
<name>A0A8S4PVB9_OWEFU</name>
<gene>
    <name evidence="1" type="ORF">OFUS_LOCUS22223</name>
</gene>
<dbReference type="EMBL" id="CAIIXF020000010">
    <property type="protein sequence ID" value="CAH1798026.1"/>
    <property type="molecule type" value="Genomic_DNA"/>
</dbReference>
<keyword evidence="2" id="KW-1185">Reference proteome</keyword>